<dbReference type="Pfam" id="PF02742">
    <property type="entry name" value="Fe_dep_repr_C"/>
    <property type="match status" value="1"/>
</dbReference>
<dbReference type="GO" id="GO:0046914">
    <property type="term" value="F:transition metal ion binding"/>
    <property type="evidence" value="ECO:0007669"/>
    <property type="project" value="InterPro"/>
</dbReference>
<evidence type="ECO:0000256" key="1">
    <source>
        <dbReference type="ARBA" id="ARBA00007871"/>
    </source>
</evidence>
<name>A0A9D2SWB1_9FIRM</name>
<dbReference type="Gene3D" id="1.10.60.10">
    <property type="entry name" value="Iron dependent repressor, metal binding and dimerisation domain"/>
    <property type="match status" value="1"/>
</dbReference>
<keyword evidence="4" id="KW-0804">Transcription</keyword>
<keyword evidence="2" id="KW-0805">Transcription regulation</keyword>
<dbReference type="InterPro" id="IPR036421">
    <property type="entry name" value="Fe_dep_repressor_sf"/>
</dbReference>
<evidence type="ECO:0000256" key="4">
    <source>
        <dbReference type="ARBA" id="ARBA00023163"/>
    </source>
</evidence>
<dbReference type="InterPro" id="IPR001367">
    <property type="entry name" value="Fe_dep_repressor"/>
</dbReference>
<reference evidence="6" key="2">
    <citation type="submission" date="2021-04" db="EMBL/GenBank/DDBJ databases">
        <authorList>
            <person name="Gilroy R."/>
        </authorList>
    </citation>
    <scope>NUCLEOTIDE SEQUENCE</scope>
    <source>
        <strain evidence="6">CHK187-11901</strain>
    </source>
</reference>
<evidence type="ECO:0000256" key="3">
    <source>
        <dbReference type="ARBA" id="ARBA00023125"/>
    </source>
</evidence>
<keyword evidence="3" id="KW-0238">DNA-binding</keyword>
<dbReference type="PANTHER" id="PTHR33238:SF7">
    <property type="entry name" value="IRON-DEPENDENT TRANSCRIPTIONAL REGULATOR"/>
    <property type="match status" value="1"/>
</dbReference>
<comment type="caution">
    <text evidence="6">The sequence shown here is derived from an EMBL/GenBank/DDBJ whole genome shotgun (WGS) entry which is preliminary data.</text>
</comment>
<dbReference type="InterPro" id="IPR012318">
    <property type="entry name" value="HTH_CRP"/>
</dbReference>
<dbReference type="PANTHER" id="PTHR33238">
    <property type="entry name" value="IRON (METAL) DEPENDENT REPRESSOR, DTXR FAMILY"/>
    <property type="match status" value="1"/>
</dbReference>
<dbReference type="PROSITE" id="PS50944">
    <property type="entry name" value="HTH_DTXR"/>
    <property type="match status" value="1"/>
</dbReference>
<dbReference type="SMART" id="SM00529">
    <property type="entry name" value="HTH_DTXR"/>
    <property type="match status" value="1"/>
</dbReference>
<evidence type="ECO:0000313" key="6">
    <source>
        <dbReference type="EMBL" id="HJC36240.1"/>
    </source>
</evidence>
<feature type="domain" description="HTH dtxR-type" evidence="5">
    <location>
        <begin position="1"/>
        <end position="63"/>
    </location>
</feature>
<dbReference type="GO" id="GO:0003677">
    <property type="term" value="F:DNA binding"/>
    <property type="evidence" value="ECO:0007669"/>
    <property type="project" value="UniProtKB-KW"/>
</dbReference>
<dbReference type="InterPro" id="IPR022689">
    <property type="entry name" value="Iron_dep_repressor"/>
</dbReference>
<dbReference type="SUPFAM" id="SSF46785">
    <property type="entry name" value="Winged helix' DNA-binding domain"/>
    <property type="match status" value="1"/>
</dbReference>
<dbReference type="InterPro" id="IPR050536">
    <property type="entry name" value="DtxR_MntR_Metal-Reg"/>
</dbReference>
<proteinExistence type="inferred from homology"/>
<gene>
    <name evidence="6" type="ORF">H9702_03815</name>
</gene>
<dbReference type="InterPro" id="IPR036388">
    <property type="entry name" value="WH-like_DNA-bd_sf"/>
</dbReference>
<dbReference type="Gene3D" id="1.10.10.10">
    <property type="entry name" value="Winged helix-like DNA-binding domain superfamily/Winged helix DNA-binding domain"/>
    <property type="match status" value="1"/>
</dbReference>
<reference evidence="6" key="1">
    <citation type="journal article" date="2021" name="PeerJ">
        <title>Extensive microbial diversity within the chicken gut microbiome revealed by metagenomics and culture.</title>
        <authorList>
            <person name="Gilroy R."/>
            <person name="Ravi A."/>
            <person name="Getino M."/>
            <person name="Pursley I."/>
            <person name="Horton D.L."/>
            <person name="Alikhan N.F."/>
            <person name="Baker D."/>
            <person name="Gharbi K."/>
            <person name="Hall N."/>
            <person name="Watson M."/>
            <person name="Adriaenssens E.M."/>
            <person name="Foster-Nyarko E."/>
            <person name="Jarju S."/>
            <person name="Secka A."/>
            <person name="Antonio M."/>
            <person name="Oren A."/>
            <person name="Chaudhuri R.R."/>
            <person name="La Ragione R."/>
            <person name="Hildebrand F."/>
            <person name="Pallen M.J."/>
        </authorList>
    </citation>
    <scope>NUCLEOTIDE SEQUENCE</scope>
    <source>
        <strain evidence="6">CHK187-11901</strain>
    </source>
</reference>
<organism evidence="6 7">
    <name type="scientific">Candidatus Merdibacter merdavium</name>
    <dbReference type="NCBI Taxonomy" id="2838692"/>
    <lineage>
        <taxon>Bacteria</taxon>
        <taxon>Bacillati</taxon>
        <taxon>Bacillota</taxon>
        <taxon>Erysipelotrichia</taxon>
        <taxon>Erysipelotrichales</taxon>
        <taxon>Erysipelotrichaceae</taxon>
        <taxon>Merdibacter</taxon>
    </lineage>
</organism>
<dbReference type="GO" id="GO:0046983">
    <property type="term" value="F:protein dimerization activity"/>
    <property type="evidence" value="ECO:0007669"/>
    <property type="project" value="InterPro"/>
</dbReference>
<evidence type="ECO:0000256" key="2">
    <source>
        <dbReference type="ARBA" id="ARBA00023015"/>
    </source>
</evidence>
<comment type="similarity">
    <text evidence="1">Belongs to the DtxR/MntR family.</text>
</comment>
<evidence type="ECO:0000259" key="5">
    <source>
        <dbReference type="PROSITE" id="PS50944"/>
    </source>
</evidence>
<dbReference type="InterPro" id="IPR022687">
    <property type="entry name" value="HTH_DTXR"/>
</dbReference>
<dbReference type="Proteomes" id="UP000823896">
    <property type="component" value="Unassembled WGS sequence"/>
</dbReference>
<accession>A0A9D2SWB1</accession>
<dbReference type="AlphaFoldDB" id="A0A9D2SWB1"/>
<dbReference type="Pfam" id="PF01325">
    <property type="entry name" value="Fe_dep_repress"/>
    <property type="match status" value="1"/>
</dbReference>
<sequence length="123" mass="14317">MNIHESGEDYLEAILKLKQEHGTVRSIDIARELNYSKPSVSRAMGILKERGLIHMEDREITLTEEGMKIASNIYGRHRFLQRFLCELGVDPQTAENDACRMEHVLSEDSYQKLKQFIEAHREE</sequence>
<dbReference type="EMBL" id="DWWM01000023">
    <property type="protein sequence ID" value="HJC36240.1"/>
    <property type="molecule type" value="Genomic_DNA"/>
</dbReference>
<dbReference type="GO" id="GO:0003700">
    <property type="term" value="F:DNA-binding transcription factor activity"/>
    <property type="evidence" value="ECO:0007669"/>
    <property type="project" value="InterPro"/>
</dbReference>
<dbReference type="SMART" id="SM00419">
    <property type="entry name" value="HTH_CRP"/>
    <property type="match status" value="1"/>
</dbReference>
<dbReference type="FunFam" id="1.10.60.10:FF:000005">
    <property type="entry name" value="Transcriptional regulator MntR protein"/>
    <property type="match status" value="1"/>
</dbReference>
<dbReference type="SUPFAM" id="SSF47979">
    <property type="entry name" value="Iron-dependent repressor protein, dimerization domain"/>
    <property type="match status" value="1"/>
</dbReference>
<protein>
    <submittedName>
        <fullName evidence="6">Metal-dependent transcriptional regulator</fullName>
    </submittedName>
</protein>
<evidence type="ECO:0000313" key="7">
    <source>
        <dbReference type="Proteomes" id="UP000823896"/>
    </source>
</evidence>
<dbReference type="InterPro" id="IPR036390">
    <property type="entry name" value="WH_DNA-bd_sf"/>
</dbReference>